<keyword evidence="5" id="KW-0378">Hydrolase</keyword>
<evidence type="ECO:0000256" key="1">
    <source>
        <dbReference type="ARBA" id="ARBA00010211"/>
    </source>
</evidence>
<dbReference type="Pfam" id="PF01557">
    <property type="entry name" value="FAA_hydrolase"/>
    <property type="match status" value="1"/>
</dbReference>
<dbReference type="EMBL" id="UOEC01000115">
    <property type="protein sequence ID" value="VAV94075.1"/>
    <property type="molecule type" value="Genomic_DNA"/>
</dbReference>
<organism evidence="5">
    <name type="scientific">hydrothermal vent metagenome</name>
    <dbReference type="NCBI Taxonomy" id="652676"/>
    <lineage>
        <taxon>unclassified sequences</taxon>
        <taxon>metagenomes</taxon>
        <taxon>ecological metagenomes</taxon>
    </lineage>
</organism>
<reference evidence="5" key="1">
    <citation type="submission" date="2018-06" db="EMBL/GenBank/DDBJ databases">
        <authorList>
            <person name="Zhirakovskaya E."/>
        </authorList>
    </citation>
    <scope>NUCLEOTIDE SEQUENCE</scope>
</reference>
<dbReference type="GO" id="GO:0016787">
    <property type="term" value="F:hydrolase activity"/>
    <property type="evidence" value="ECO:0007669"/>
    <property type="project" value="UniProtKB-KW"/>
</dbReference>
<evidence type="ECO:0000313" key="5">
    <source>
        <dbReference type="EMBL" id="VAV94075.1"/>
    </source>
</evidence>
<comment type="similarity">
    <text evidence="1">Belongs to the FAH family.</text>
</comment>
<dbReference type="InterPro" id="IPR051121">
    <property type="entry name" value="FAH"/>
</dbReference>
<dbReference type="AlphaFoldDB" id="A0A3B0SGK7"/>
<dbReference type="InterPro" id="IPR018833">
    <property type="entry name" value="Rv2993c-like_N"/>
</dbReference>
<dbReference type="InterPro" id="IPR036663">
    <property type="entry name" value="Fumarylacetoacetase_C_sf"/>
</dbReference>
<feature type="domain" description="Fumarylacetoacetase-like C-terminal" evidence="3">
    <location>
        <begin position="90"/>
        <end position="276"/>
    </location>
</feature>
<protein>
    <submittedName>
        <fullName evidence="5">Fumarylacetoacetate hydrolase family protein</fullName>
    </submittedName>
</protein>
<dbReference type="PANTHER" id="PTHR42796">
    <property type="entry name" value="FUMARYLACETOACETATE HYDROLASE DOMAIN-CONTAINING PROTEIN 2A-RELATED"/>
    <property type="match status" value="1"/>
</dbReference>
<accession>A0A3B0SGK7</accession>
<dbReference type="InterPro" id="IPR011234">
    <property type="entry name" value="Fumarylacetoacetase-like_C"/>
</dbReference>
<dbReference type="Gene3D" id="3.90.850.10">
    <property type="entry name" value="Fumarylacetoacetase-like, C-terminal domain"/>
    <property type="match status" value="1"/>
</dbReference>
<feature type="domain" description="Rv2993c-like N-terminal" evidence="4">
    <location>
        <begin position="32"/>
        <end position="81"/>
    </location>
</feature>
<dbReference type="GO" id="GO:0044281">
    <property type="term" value="P:small molecule metabolic process"/>
    <property type="evidence" value="ECO:0007669"/>
    <property type="project" value="UniProtKB-ARBA"/>
</dbReference>
<gene>
    <name evidence="5" type="ORF">MNBD_ALPHA08-1960</name>
</gene>
<evidence type="ECO:0000259" key="3">
    <source>
        <dbReference type="Pfam" id="PF01557"/>
    </source>
</evidence>
<proteinExistence type="inferred from homology"/>
<dbReference type="GO" id="GO:0046872">
    <property type="term" value="F:metal ion binding"/>
    <property type="evidence" value="ECO:0007669"/>
    <property type="project" value="UniProtKB-KW"/>
</dbReference>
<dbReference type="Pfam" id="PF10370">
    <property type="entry name" value="Rv2993c-like_N"/>
    <property type="match status" value="1"/>
</dbReference>
<dbReference type="PANTHER" id="PTHR42796:SF4">
    <property type="entry name" value="FUMARYLACETOACETATE HYDROLASE DOMAIN-CONTAINING PROTEIN 2A"/>
    <property type="match status" value="1"/>
</dbReference>
<name>A0A3B0SGK7_9ZZZZ</name>
<keyword evidence="2" id="KW-0479">Metal-binding</keyword>
<evidence type="ECO:0000256" key="2">
    <source>
        <dbReference type="ARBA" id="ARBA00022723"/>
    </source>
</evidence>
<dbReference type="SUPFAM" id="SSF56529">
    <property type="entry name" value="FAH"/>
    <property type="match status" value="1"/>
</dbReference>
<sequence length="278" mass="30616">MFRLIIVFILALFSLPGIAVAQVTAGDDAPLRLGRFEYQDKIWYGFLSYGGMHQLDRSYFDRASRWTGKVIPLEEIRMLVPVRPGKIISIARNYKKQGGKKSKGLKFFTKRSSAVIATGEKIVLAPNSTNLHYEGEMVIVIGDRAKDISAREAENYIFGVTVGNDVTEREHLPEPSDLLAAKGSDTQAPLGPWIVPGLSYDRLGLITRLNGKVVQKTSTRRMVFSVGEIVAILSRHMTLEPGDVIYTGTPGKTRALKPGDKIEISLEGVGVLKNTVAE</sequence>
<evidence type="ECO:0000259" key="4">
    <source>
        <dbReference type="Pfam" id="PF10370"/>
    </source>
</evidence>